<reference evidence="2" key="1">
    <citation type="submission" date="2022-07" db="EMBL/GenBank/DDBJ databases">
        <title>Chromosome-level genome of Muraenolepis orangiensis.</title>
        <authorList>
            <person name="Kim J."/>
        </authorList>
    </citation>
    <scope>NUCLEOTIDE SEQUENCE</scope>
    <source>
        <strain evidence="2">KU_S4_2022</strain>
        <tissue evidence="2">Muscle</tissue>
    </source>
</reference>
<sequence length="115" mass="12557">MSCGPAGRPLKGSAERGAPGWRSHWAEGEAMARERENERGGLVLVNGVKHFSLSLLLPQEVGTAGSGLPGHAQYVHVAFPPVLCVFCVLETRRRSEVTHVFMCPKHSGPVRWFPK</sequence>
<evidence type="ECO:0000256" key="1">
    <source>
        <dbReference type="SAM" id="MobiDB-lite"/>
    </source>
</evidence>
<gene>
    <name evidence="2" type="ORF">NHX12_009739</name>
</gene>
<dbReference type="AlphaFoldDB" id="A0A9Q0DHR9"/>
<name>A0A9Q0DHR9_9TELE</name>
<evidence type="ECO:0000313" key="3">
    <source>
        <dbReference type="Proteomes" id="UP001148018"/>
    </source>
</evidence>
<keyword evidence="3" id="KW-1185">Reference proteome</keyword>
<dbReference type="Proteomes" id="UP001148018">
    <property type="component" value="Unassembled WGS sequence"/>
</dbReference>
<dbReference type="EMBL" id="JANIIK010000115">
    <property type="protein sequence ID" value="KAJ3588885.1"/>
    <property type="molecule type" value="Genomic_DNA"/>
</dbReference>
<proteinExistence type="predicted"/>
<protein>
    <submittedName>
        <fullName evidence="2">Uncharacterized protein</fullName>
    </submittedName>
</protein>
<organism evidence="2 3">
    <name type="scientific">Muraenolepis orangiensis</name>
    <name type="common">Patagonian moray cod</name>
    <dbReference type="NCBI Taxonomy" id="630683"/>
    <lineage>
        <taxon>Eukaryota</taxon>
        <taxon>Metazoa</taxon>
        <taxon>Chordata</taxon>
        <taxon>Craniata</taxon>
        <taxon>Vertebrata</taxon>
        <taxon>Euteleostomi</taxon>
        <taxon>Actinopterygii</taxon>
        <taxon>Neopterygii</taxon>
        <taxon>Teleostei</taxon>
        <taxon>Neoteleostei</taxon>
        <taxon>Acanthomorphata</taxon>
        <taxon>Zeiogadaria</taxon>
        <taxon>Gadariae</taxon>
        <taxon>Gadiformes</taxon>
        <taxon>Muraenolepidoidei</taxon>
        <taxon>Muraenolepididae</taxon>
        <taxon>Muraenolepis</taxon>
    </lineage>
</organism>
<comment type="caution">
    <text evidence="2">The sequence shown here is derived from an EMBL/GenBank/DDBJ whole genome shotgun (WGS) entry which is preliminary data.</text>
</comment>
<evidence type="ECO:0000313" key="2">
    <source>
        <dbReference type="EMBL" id="KAJ3588885.1"/>
    </source>
</evidence>
<accession>A0A9Q0DHR9</accession>
<feature type="region of interest" description="Disordered" evidence="1">
    <location>
        <begin position="1"/>
        <end position="23"/>
    </location>
</feature>